<name>A0A168DZH9_CORFA</name>
<keyword evidence="3" id="KW-1185">Reference proteome</keyword>
<proteinExistence type="predicted"/>
<dbReference type="Proteomes" id="UP000076744">
    <property type="component" value="Unassembled WGS sequence"/>
</dbReference>
<gene>
    <name evidence="2" type="ORF">ISF_00089</name>
</gene>
<sequence>MSNRFDRFERLFAYKRKGSLPTVVTCEPQPPSPTVRLSELDQQFPSPSFIRPKKLRMCARDEIRLREVTGRSPSVPDIFTSQGSIRGHSRENGSIGSACSRNGPVRSPSLNSRRQHRLVTGLRDFQFPKPTFQNGQISPQSSTFSDKSSEAPRIPSPRSRSPLHMDIPPYRIDTPPSSDPEDNTSSSEPWRTKKLPELPHRAPPTPDESPQLGPLPDPPRPPQLRHSQSTGALEKMMFSDINLDFGDALEDVPMRRSNSEHSLAPSEAPSTASSVLREPDVNEFLSLSDDDIAEDAEEELATLEAETQIAPSLRPLATTLLTLTPPRASQPATAAAYVAARIAKSYDFDLVYIVNLWPGPMESNGERPLIGRLLAAHGLHHVPSPLQISSLVHTTILRSDGWIEYRNADARPHDLARGYASAFYTGQYARSLSGNTSTPVSGVRLSEQIDRGIVFAAYRKPRPGNDRLGHSFDDKELGELHREAESLVEMLIDIHVTNRLRQPRTSSRTTEETGPMPLQQLVAA</sequence>
<organism evidence="2 3">
    <name type="scientific">Cordyceps fumosorosea (strain ARSEF 2679)</name>
    <name type="common">Isaria fumosorosea</name>
    <dbReference type="NCBI Taxonomy" id="1081104"/>
    <lineage>
        <taxon>Eukaryota</taxon>
        <taxon>Fungi</taxon>
        <taxon>Dikarya</taxon>
        <taxon>Ascomycota</taxon>
        <taxon>Pezizomycotina</taxon>
        <taxon>Sordariomycetes</taxon>
        <taxon>Hypocreomycetidae</taxon>
        <taxon>Hypocreales</taxon>
        <taxon>Cordycipitaceae</taxon>
        <taxon>Cordyceps</taxon>
    </lineage>
</organism>
<evidence type="ECO:0000313" key="2">
    <source>
        <dbReference type="EMBL" id="OAA73188.1"/>
    </source>
</evidence>
<comment type="caution">
    <text evidence="2">The sequence shown here is derived from an EMBL/GenBank/DDBJ whole genome shotgun (WGS) entry which is preliminary data.</text>
</comment>
<feature type="region of interest" description="Disordered" evidence="1">
    <location>
        <begin position="126"/>
        <end position="227"/>
    </location>
</feature>
<feature type="compositionally biased region" description="Pro residues" evidence="1">
    <location>
        <begin position="201"/>
        <end position="222"/>
    </location>
</feature>
<feature type="compositionally biased region" description="Low complexity" evidence="1">
    <location>
        <begin position="151"/>
        <end position="162"/>
    </location>
</feature>
<reference evidence="2 3" key="1">
    <citation type="journal article" date="2016" name="Genome Biol. Evol.">
        <title>Divergent and convergent evolution of fungal pathogenicity.</title>
        <authorList>
            <person name="Shang Y."/>
            <person name="Xiao G."/>
            <person name="Zheng P."/>
            <person name="Cen K."/>
            <person name="Zhan S."/>
            <person name="Wang C."/>
        </authorList>
    </citation>
    <scope>NUCLEOTIDE SEQUENCE [LARGE SCALE GENOMIC DNA]</scope>
    <source>
        <strain evidence="2 3">ARSEF 2679</strain>
    </source>
</reference>
<evidence type="ECO:0000256" key="1">
    <source>
        <dbReference type="SAM" id="MobiDB-lite"/>
    </source>
</evidence>
<evidence type="ECO:0000313" key="3">
    <source>
        <dbReference type="Proteomes" id="UP000076744"/>
    </source>
</evidence>
<feature type="compositionally biased region" description="Basic and acidic residues" evidence="1">
    <location>
        <begin position="190"/>
        <end position="200"/>
    </location>
</feature>
<feature type="region of interest" description="Disordered" evidence="1">
    <location>
        <begin position="74"/>
        <end position="114"/>
    </location>
</feature>
<dbReference type="AlphaFoldDB" id="A0A168DZH9"/>
<dbReference type="GeneID" id="30016381"/>
<feature type="region of interest" description="Disordered" evidence="1">
    <location>
        <begin position="502"/>
        <end position="524"/>
    </location>
</feature>
<feature type="compositionally biased region" description="Polar residues" evidence="1">
    <location>
        <begin position="131"/>
        <end position="146"/>
    </location>
</feature>
<dbReference type="RefSeq" id="XP_018708146.1">
    <property type="nucleotide sequence ID" value="XM_018843696.1"/>
</dbReference>
<protein>
    <submittedName>
        <fullName evidence="2">Uncharacterized protein</fullName>
    </submittedName>
</protein>
<dbReference type="STRING" id="1081104.A0A168DZH9"/>
<dbReference type="EMBL" id="AZHB01000001">
    <property type="protein sequence ID" value="OAA73188.1"/>
    <property type="molecule type" value="Genomic_DNA"/>
</dbReference>
<accession>A0A168DZH9</accession>
<dbReference type="OrthoDB" id="5244801at2759"/>